<protein>
    <submittedName>
        <fullName evidence="2">Uncharacterized protein</fullName>
    </submittedName>
</protein>
<accession>A0A371CE90</accession>
<gene>
    <name evidence="2" type="ORF">B0I71DRAFT_137988</name>
</gene>
<name>A0A371CE90_YARLL</name>
<keyword evidence="1" id="KW-0812">Transmembrane</keyword>
<evidence type="ECO:0000313" key="3">
    <source>
        <dbReference type="Proteomes" id="UP000256601"/>
    </source>
</evidence>
<evidence type="ECO:0000256" key="1">
    <source>
        <dbReference type="SAM" id="Phobius"/>
    </source>
</evidence>
<dbReference type="EMBL" id="KZ858951">
    <property type="protein sequence ID" value="RDW28598.1"/>
    <property type="molecule type" value="Genomic_DNA"/>
</dbReference>
<organism evidence="2 3">
    <name type="scientific">Yarrowia lipolytica</name>
    <name type="common">Candida lipolytica</name>
    <dbReference type="NCBI Taxonomy" id="4952"/>
    <lineage>
        <taxon>Eukaryota</taxon>
        <taxon>Fungi</taxon>
        <taxon>Dikarya</taxon>
        <taxon>Ascomycota</taxon>
        <taxon>Saccharomycotina</taxon>
        <taxon>Dipodascomycetes</taxon>
        <taxon>Dipodascales</taxon>
        <taxon>Dipodascales incertae sedis</taxon>
        <taxon>Yarrowia</taxon>
    </lineage>
</organism>
<sequence>MRNMTLSRQSLMVLNTGFTSVEPNVKQPLYPIRDWTVVRAPVDSGRLIKVPIITLYHVSLGAVAVGIMCPWTAIRRQSFLEKGSKFLSFLFERPMPSWWAGYDPVYSEEALSFSNARDEKFVFEISGSERYLLSKLGSVLALLKRRNYVTGIFCASI</sequence>
<keyword evidence="1" id="KW-0472">Membrane</keyword>
<feature type="transmembrane region" description="Helical" evidence="1">
    <location>
        <begin position="53"/>
        <end position="74"/>
    </location>
</feature>
<proteinExistence type="predicted"/>
<keyword evidence="1" id="KW-1133">Transmembrane helix</keyword>
<dbReference type="AlphaFoldDB" id="A0A371CE90"/>
<dbReference type="Proteomes" id="UP000256601">
    <property type="component" value="Unassembled WGS sequence"/>
</dbReference>
<reference evidence="2 3" key="1">
    <citation type="submission" date="2018-07" db="EMBL/GenBank/DDBJ databases">
        <title>Draft Genome Assemblies for Five Robust Yarrowia lipolytica Strains Exhibiting High Lipid Production and Pentose Sugar Utilization and Sugar Alcohol Secretion from Undetoxified Lignocellulosic Biomass Hydrolysates.</title>
        <authorList>
            <consortium name="DOE Joint Genome Institute"/>
            <person name="Walker C."/>
            <person name="Ryu S."/>
            <person name="Na H."/>
            <person name="Zane M."/>
            <person name="LaButti K."/>
            <person name="Lipzen A."/>
            <person name="Haridas S."/>
            <person name="Barry K."/>
            <person name="Grigoriev I.V."/>
            <person name="Quarterman J."/>
            <person name="Slininger P."/>
            <person name="Dien B."/>
            <person name="Trinh C.T."/>
        </authorList>
    </citation>
    <scope>NUCLEOTIDE SEQUENCE [LARGE SCALE GENOMIC DNA]</scope>
    <source>
        <strain evidence="2 3">YB392</strain>
    </source>
</reference>
<evidence type="ECO:0000313" key="2">
    <source>
        <dbReference type="EMBL" id="RDW28598.1"/>
    </source>
</evidence>